<evidence type="ECO:0000256" key="2">
    <source>
        <dbReference type="PROSITE-ProRule" id="PRU00176"/>
    </source>
</evidence>
<dbReference type="CDD" id="cd12306">
    <property type="entry name" value="RRM_II_PABPs"/>
    <property type="match status" value="1"/>
</dbReference>
<proteinExistence type="predicted"/>
<dbReference type="RefSeq" id="XP_008864789.1">
    <property type="nucleotide sequence ID" value="XM_008866567.1"/>
</dbReference>
<evidence type="ECO:0000313" key="4">
    <source>
        <dbReference type="EMBL" id="ETW06714.1"/>
    </source>
</evidence>
<dbReference type="Gene3D" id="3.30.70.330">
    <property type="match status" value="1"/>
</dbReference>
<dbReference type="SUPFAM" id="SSF54928">
    <property type="entry name" value="RNA-binding domain, RBD"/>
    <property type="match status" value="1"/>
</dbReference>
<evidence type="ECO:0000259" key="3">
    <source>
        <dbReference type="PROSITE" id="PS50102"/>
    </source>
</evidence>
<dbReference type="PROSITE" id="PS50102">
    <property type="entry name" value="RRM"/>
    <property type="match status" value="1"/>
</dbReference>
<dbReference type="InterPro" id="IPR000504">
    <property type="entry name" value="RRM_dom"/>
</dbReference>
<dbReference type="EMBL" id="KI913955">
    <property type="protein sequence ID" value="ETW06714.1"/>
    <property type="molecule type" value="Genomic_DNA"/>
</dbReference>
<dbReference type="InterPro" id="IPR035979">
    <property type="entry name" value="RBD_domain_sf"/>
</dbReference>
<dbReference type="GO" id="GO:0008143">
    <property type="term" value="F:poly(A) binding"/>
    <property type="evidence" value="ECO:0007669"/>
    <property type="project" value="TreeGrafter"/>
</dbReference>
<dbReference type="InterPro" id="IPR012677">
    <property type="entry name" value="Nucleotide-bd_a/b_plait_sf"/>
</dbReference>
<organism evidence="4">
    <name type="scientific">Aphanomyces invadans</name>
    <dbReference type="NCBI Taxonomy" id="157072"/>
    <lineage>
        <taxon>Eukaryota</taxon>
        <taxon>Sar</taxon>
        <taxon>Stramenopiles</taxon>
        <taxon>Oomycota</taxon>
        <taxon>Saprolegniomycetes</taxon>
        <taxon>Saprolegniales</taxon>
        <taxon>Verrucalvaceae</taxon>
        <taxon>Aphanomyces</taxon>
    </lineage>
</organism>
<dbReference type="PANTHER" id="PTHR23236">
    <property type="entry name" value="EUKARYOTIC TRANSLATION INITIATION FACTOR 4B/4H"/>
    <property type="match status" value="1"/>
</dbReference>
<gene>
    <name evidence="4" type="ORF">H310_02892</name>
</gene>
<dbReference type="PANTHER" id="PTHR23236:SF92">
    <property type="entry name" value="POLYADENYLATE-BINDING PROTEIN 1"/>
    <property type="match status" value="1"/>
</dbReference>
<accession>A0A024UK81</accession>
<dbReference type="GeneID" id="20079942"/>
<sequence length="178" mass="19691">MDRGADQVAAQGRAVDEHDLDQEIQAMKRHVLEMEAQLHHFPINVQWPHGPRQHQPRAATAVAIDDNSIYIGQVDYSTTAEDLVALFHRCGPIMRVTVVCDKATGQPKGYAYIEFATPDAAQSALALNETPFRGRQIKVTTKRAHHEDQVDEVADVVEGAVLHRAVGAEESVTTETYL</sequence>
<dbReference type="OrthoDB" id="4726at2759"/>
<dbReference type="Pfam" id="PF00076">
    <property type="entry name" value="RRM_1"/>
    <property type="match status" value="1"/>
</dbReference>
<dbReference type="SMART" id="SM00360">
    <property type="entry name" value="RRM"/>
    <property type="match status" value="1"/>
</dbReference>
<feature type="domain" description="RRM" evidence="3">
    <location>
        <begin position="67"/>
        <end position="144"/>
    </location>
</feature>
<evidence type="ECO:0000256" key="1">
    <source>
        <dbReference type="ARBA" id="ARBA00022884"/>
    </source>
</evidence>
<keyword evidence="1 2" id="KW-0694">RNA-binding</keyword>
<name>A0A024UK81_9STRA</name>
<dbReference type="eggNOG" id="KOG4209">
    <property type="taxonomic scope" value="Eukaryota"/>
</dbReference>
<dbReference type="STRING" id="157072.A0A024UK81"/>
<dbReference type="AlphaFoldDB" id="A0A024UK81"/>
<reference evidence="4" key="1">
    <citation type="submission" date="2013-12" db="EMBL/GenBank/DDBJ databases">
        <title>The Genome Sequence of Aphanomyces invadans NJM9701.</title>
        <authorList>
            <consortium name="The Broad Institute Genomics Platform"/>
            <person name="Russ C."/>
            <person name="Tyler B."/>
            <person name="van West P."/>
            <person name="Dieguez-Uribeondo J."/>
            <person name="Young S.K."/>
            <person name="Zeng Q."/>
            <person name="Gargeya S."/>
            <person name="Fitzgerald M."/>
            <person name="Abouelleil A."/>
            <person name="Alvarado L."/>
            <person name="Chapman S.B."/>
            <person name="Gainer-Dewar J."/>
            <person name="Goldberg J."/>
            <person name="Griggs A."/>
            <person name="Gujja S."/>
            <person name="Hansen M."/>
            <person name="Howarth C."/>
            <person name="Imamovic A."/>
            <person name="Ireland A."/>
            <person name="Larimer J."/>
            <person name="McCowan C."/>
            <person name="Murphy C."/>
            <person name="Pearson M."/>
            <person name="Poon T.W."/>
            <person name="Priest M."/>
            <person name="Roberts A."/>
            <person name="Saif S."/>
            <person name="Shea T."/>
            <person name="Sykes S."/>
            <person name="Wortman J."/>
            <person name="Nusbaum C."/>
            <person name="Birren B."/>
        </authorList>
    </citation>
    <scope>NUCLEOTIDE SEQUENCE [LARGE SCALE GENOMIC DNA]</scope>
    <source>
        <strain evidence="4">NJM9701</strain>
    </source>
</reference>
<dbReference type="VEuPathDB" id="FungiDB:H310_02892"/>
<protein>
    <recommendedName>
        <fullName evidence="3">RRM domain-containing protein</fullName>
    </recommendedName>
</protein>